<evidence type="ECO:0000313" key="3">
    <source>
        <dbReference type="Proteomes" id="UP000242814"/>
    </source>
</evidence>
<dbReference type="VEuPathDB" id="FungiDB:PABG_04002"/>
<dbReference type="Gene3D" id="3.30.40.10">
    <property type="entry name" value="Zinc/RING finger domain, C3HC4 (zinc finger)"/>
    <property type="match status" value="1"/>
</dbReference>
<evidence type="ECO:0008006" key="4">
    <source>
        <dbReference type="Google" id="ProtNLM"/>
    </source>
</evidence>
<proteinExistence type="predicted"/>
<dbReference type="EMBL" id="LZYO01000340">
    <property type="protein sequence ID" value="ODH16247.1"/>
    <property type="molecule type" value="Genomic_DNA"/>
</dbReference>
<accession>A0A1D2J7M6</accession>
<keyword evidence="1" id="KW-0175">Coiled coil</keyword>
<dbReference type="InterPro" id="IPR013083">
    <property type="entry name" value="Znf_RING/FYVE/PHD"/>
</dbReference>
<dbReference type="AlphaFoldDB" id="A0A1D2J7M6"/>
<organism evidence="2 3">
    <name type="scientific">Paracoccidioides brasiliensis</name>
    <dbReference type="NCBI Taxonomy" id="121759"/>
    <lineage>
        <taxon>Eukaryota</taxon>
        <taxon>Fungi</taxon>
        <taxon>Dikarya</taxon>
        <taxon>Ascomycota</taxon>
        <taxon>Pezizomycotina</taxon>
        <taxon>Eurotiomycetes</taxon>
        <taxon>Eurotiomycetidae</taxon>
        <taxon>Onygenales</taxon>
        <taxon>Ajellomycetaceae</taxon>
        <taxon>Paracoccidioides</taxon>
    </lineage>
</organism>
<evidence type="ECO:0000313" key="2">
    <source>
        <dbReference type="EMBL" id="ODH16247.1"/>
    </source>
</evidence>
<reference evidence="2 3" key="1">
    <citation type="submission" date="2016-06" db="EMBL/GenBank/DDBJ databases">
        <authorList>
            <person name="Kjaerup R.B."/>
            <person name="Dalgaard T.S."/>
            <person name="Juul-Madsen H.R."/>
        </authorList>
    </citation>
    <scope>NUCLEOTIDE SEQUENCE [LARGE SCALE GENOMIC DNA]</scope>
    <source>
        <strain evidence="2 3">Pb300</strain>
    </source>
</reference>
<feature type="coiled-coil region" evidence="1">
    <location>
        <begin position="81"/>
        <end position="122"/>
    </location>
</feature>
<sequence length="171" mass="19786">MALTEPDLLRNQLRDAIIIDGSDAERSRTDYSYAVYEALFDSSAPSDVSETSQPPKKCKVPNLGTVLVELFSYKTGIRRVFEAEHARIKELEEKVRYLRAEMIRENEQRSKLEAKVRELEHQCQCSTCYIIPLEWKTLLCGHRFCSDSFLLIQQPVDHVVRILPVISRVTR</sequence>
<gene>
    <name evidence="2" type="ORF">ACO22_06375</name>
</gene>
<evidence type="ECO:0000256" key="1">
    <source>
        <dbReference type="SAM" id="Coils"/>
    </source>
</evidence>
<dbReference type="VEuPathDB" id="FungiDB:PADG_04253"/>
<comment type="caution">
    <text evidence="2">The sequence shown here is derived from an EMBL/GenBank/DDBJ whole genome shotgun (WGS) entry which is preliminary data.</text>
</comment>
<dbReference type="Proteomes" id="UP000242814">
    <property type="component" value="Unassembled WGS sequence"/>
</dbReference>
<name>A0A1D2J7M6_PARBR</name>
<protein>
    <recommendedName>
        <fullName evidence="4">Zinc finger C3HC4 RING-type domain-containing protein</fullName>
    </recommendedName>
</protein>